<dbReference type="Pfam" id="PF06041">
    <property type="entry name" value="DUF924"/>
    <property type="match status" value="1"/>
</dbReference>
<accession>A0A6C0KY68</accession>
<proteinExistence type="predicted"/>
<dbReference type="InterPro" id="IPR011990">
    <property type="entry name" value="TPR-like_helical_dom_sf"/>
</dbReference>
<dbReference type="EMBL" id="MN740995">
    <property type="protein sequence ID" value="QHU22066.1"/>
    <property type="molecule type" value="Genomic_DNA"/>
</dbReference>
<dbReference type="InterPro" id="IPR010323">
    <property type="entry name" value="DUF924"/>
</dbReference>
<reference evidence="1" key="1">
    <citation type="journal article" date="2020" name="Nature">
        <title>Giant virus diversity and host interactions through global metagenomics.</title>
        <authorList>
            <person name="Schulz F."/>
            <person name="Roux S."/>
            <person name="Paez-Espino D."/>
            <person name="Jungbluth S."/>
            <person name="Walsh D.A."/>
            <person name="Denef V.J."/>
            <person name="McMahon K.D."/>
            <person name="Konstantinidis K.T."/>
            <person name="Eloe-Fadrosh E.A."/>
            <person name="Kyrpides N.C."/>
            <person name="Woyke T."/>
        </authorList>
    </citation>
    <scope>NUCLEOTIDE SEQUENCE</scope>
    <source>
        <strain evidence="1">GVMAG-S-3300013286-35</strain>
    </source>
</reference>
<dbReference type="AlphaFoldDB" id="A0A6C0KY68"/>
<name>A0A6C0KY68_9ZZZZ</name>
<organism evidence="1">
    <name type="scientific">viral metagenome</name>
    <dbReference type="NCBI Taxonomy" id="1070528"/>
    <lineage>
        <taxon>unclassified sequences</taxon>
        <taxon>metagenomes</taxon>
        <taxon>organismal metagenomes</taxon>
    </lineage>
</organism>
<dbReference type="SUPFAM" id="SSF48452">
    <property type="entry name" value="TPR-like"/>
    <property type="match status" value="1"/>
</dbReference>
<dbReference type="Gene3D" id="1.25.40.10">
    <property type="entry name" value="Tetratricopeptide repeat domain"/>
    <property type="match status" value="1"/>
</dbReference>
<protein>
    <submittedName>
        <fullName evidence="1">Uncharacterized protein</fullName>
    </submittedName>
</protein>
<evidence type="ECO:0000313" key="1">
    <source>
        <dbReference type="EMBL" id="QHU22066.1"/>
    </source>
</evidence>
<sequence>MDPDELIFELFKEWYDLRLPRISDLNKYSEEKFANLWKNWWFAKREQQVLMDAYLEKYKPLFDYKDTYPDIPEGMKPEHQLMWKMGWIILWDQISRNVFRNSARAYETDARARKAVEELMPRWNSLPIPIQVSIILVYIHSEDIEDLKVVANLLEDIKKPMQNFPSVWISLTGIAKNHNDRMTMFGRIPERNRFLGRKSTEKEIMYMDSIYS</sequence>